<sequence length="121" mass="13201">MSGSGRKLRACRSCSQRKVKCLPSEGDPRCRECVKRSKHCERPEITAAHNPCDNCKRSHVACEWSGAGPCTFCSSARSAASCSLAFENSGGSDRTPSFALDPMRLSSSPQTHYFDIVLNKN</sequence>
<dbReference type="PROSITE" id="PS00463">
    <property type="entry name" value="ZN2_CY6_FUNGAL_1"/>
    <property type="match status" value="1"/>
</dbReference>
<dbReference type="Pfam" id="PF00172">
    <property type="entry name" value="Zn_clus"/>
    <property type="match status" value="1"/>
</dbReference>
<proteinExistence type="predicted"/>
<evidence type="ECO:0000259" key="1">
    <source>
        <dbReference type="PROSITE" id="PS50048"/>
    </source>
</evidence>
<dbReference type="AlphaFoldDB" id="A0A4Q9MXN4"/>
<protein>
    <recommendedName>
        <fullName evidence="1">Zn(2)-C6 fungal-type domain-containing protein</fullName>
    </recommendedName>
</protein>
<accession>A0A4Q9MXN4</accession>
<reference evidence="2" key="1">
    <citation type="submission" date="2019-01" db="EMBL/GenBank/DDBJ databases">
        <title>Draft genome sequences of three monokaryotic isolates of the white-rot basidiomycete fungus Dichomitus squalens.</title>
        <authorList>
            <consortium name="DOE Joint Genome Institute"/>
            <person name="Lopez S.C."/>
            <person name="Andreopoulos B."/>
            <person name="Pangilinan J."/>
            <person name="Lipzen A."/>
            <person name="Riley R."/>
            <person name="Ahrendt S."/>
            <person name="Ng V."/>
            <person name="Barry K."/>
            <person name="Daum C."/>
            <person name="Grigoriev I.V."/>
            <person name="Hilden K.S."/>
            <person name="Makela M.R."/>
            <person name="de Vries R.P."/>
        </authorList>
    </citation>
    <scope>NUCLEOTIDE SEQUENCE [LARGE SCALE GENOMIC DNA]</scope>
    <source>
        <strain evidence="2">OM18370.1</strain>
    </source>
</reference>
<dbReference type="Proteomes" id="UP000292957">
    <property type="component" value="Unassembled WGS sequence"/>
</dbReference>
<dbReference type="GO" id="GO:0000981">
    <property type="term" value="F:DNA-binding transcription factor activity, RNA polymerase II-specific"/>
    <property type="evidence" value="ECO:0007669"/>
    <property type="project" value="InterPro"/>
</dbReference>
<feature type="domain" description="Zn(2)-C6 fungal-type" evidence="1">
    <location>
        <begin position="10"/>
        <end position="40"/>
    </location>
</feature>
<organism evidence="2">
    <name type="scientific">Dichomitus squalens</name>
    <dbReference type="NCBI Taxonomy" id="114155"/>
    <lineage>
        <taxon>Eukaryota</taxon>
        <taxon>Fungi</taxon>
        <taxon>Dikarya</taxon>
        <taxon>Basidiomycota</taxon>
        <taxon>Agaricomycotina</taxon>
        <taxon>Agaricomycetes</taxon>
        <taxon>Polyporales</taxon>
        <taxon>Polyporaceae</taxon>
        <taxon>Dichomitus</taxon>
    </lineage>
</organism>
<dbReference type="InterPro" id="IPR001138">
    <property type="entry name" value="Zn2Cys6_DnaBD"/>
</dbReference>
<name>A0A4Q9MXN4_9APHY</name>
<gene>
    <name evidence="2" type="ORF">BD311DRAFT_655030</name>
</gene>
<dbReference type="PROSITE" id="PS50048">
    <property type="entry name" value="ZN2_CY6_FUNGAL_2"/>
    <property type="match status" value="1"/>
</dbReference>
<dbReference type="CDD" id="cd00067">
    <property type="entry name" value="GAL4"/>
    <property type="match status" value="1"/>
</dbReference>
<dbReference type="InterPro" id="IPR036864">
    <property type="entry name" value="Zn2-C6_fun-type_DNA-bd_sf"/>
</dbReference>
<evidence type="ECO:0000313" key="2">
    <source>
        <dbReference type="EMBL" id="TBU32257.1"/>
    </source>
</evidence>
<dbReference type="EMBL" id="ML143395">
    <property type="protein sequence ID" value="TBU32257.1"/>
    <property type="molecule type" value="Genomic_DNA"/>
</dbReference>
<dbReference type="GO" id="GO:0008270">
    <property type="term" value="F:zinc ion binding"/>
    <property type="evidence" value="ECO:0007669"/>
    <property type="project" value="InterPro"/>
</dbReference>
<dbReference type="SUPFAM" id="SSF57701">
    <property type="entry name" value="Zn2/Cys6 DNA-binding domain"/>
    <property type="match status" value="1"/>
</dbReference>